<dbReference type="InterPro" id="IPR042099">
    <property type="entry name" value="ANL_N_sf"/>
</dbReference>
<dbReference type="Gene3D" id="3.40.50.12780">
    <property type="entry name" value="N-terminal domain of ligase-like"/>
    <property type="match status" value="1"/>
</dbReference>
<gene>
    <name evidence="1" type="ORF">EJ02DRAFT_422796</name>
</gene>
<dbReference type="GO" id="GO:0006631">
    <property type="term" value="P:fatty acid metabolic process"/>
    <property type="evidence" value="ECO:0007669"/>
    <property type="project" value="TreeGrafter"/>
</dbReference>
<keyword evidence="2" id="KW-1185">Reference proteome</keyword>
<protein>
    <recommendedName>
        <fullName evidence="3">AMP-dependent synthetase/ligase domain-containing protein</fullName>
    </recommendedName>
</protein>
<evidence type="ECO:0008006" key="3">
    <source>
        <dbReference type="Google" id="ProtNLM"/>
    </source>
</evidence>
<dbReference type="EMBL" id="ML976043">
    <property type="protein sequence ID" value="KAF1941774.1"/>
    <property type="molecule type" value="Genomic_DNA"/>
</dbReference>
<proteinExistence type="predicted"/>
<organism evidence="1 2">
    <name type="scientific">Clathrospora elynae</name>
    <dbReference type="NCBI Taxonomy" id="706981"/>
    <lineage>
        <taxon>Eukaryota</taxon>
        <taxon>Fungi</taxon>
        <taxon>Dikarya</taxon>
        <taxon>Ascomycota</taxon>
        <taxon>Pezizomycotina</taxon>
        <taxon>Dothideomycetes</taxon>
        <taxon>Pleosporomycetidae</taxon>
        <taxon>Pleosporales</taxon>
        <taxon>Diademaceae</taxon>
        <taxon>Clathrospora</taxon>
    </lineage>
</organism>
<sequence length="248" mass="27228">MGFAISVGEWYEHLESQSVQFEMVTGSSFQYANAINKTAHFIEREIGRSPCFETVVYLGPPDLRALVVLVALIKTGHKALFISNNSSMAAHTELIEQTDCTILLYTAGFPVAGILGRNRMESVCLLELDQLLSESPAEPFPYTKSFDEAKHDPCFILHTPESTDIPRAVVLTHFSISTADRHHMDPPLEGDPTPCASVFDIRNCKDLGWPLFESAGLVAGLIEACFNNTTVVLVPQTLQASTALRSGR</sequence>
<dbReference type="GO" id="GO:0031956">
    <property type="term" value="F:medium-chain fatty acid-CoA ligase activity"/>
    <property type="evidence" value="ECO:0007669"/>
    <property type="project" value="TreeGrafter"/>
</dbReference>
<dbReference type="SUPFAM" id="SSF56801">
    <property type="entry name" value="Acetyl-CoA synthetase-like"/>
    <property type="match status" value="1"/>
</dbReference>
<dbReference type="OrthoDB" id="429813at2759"/>
<dbReference type="PANTHER" id="PTHR43201:SF3">
    <property type="entry name" value="ENZYME, PUTATIVE (JCVI)-RELATED"/>
    <property type="match status" value="1"/>
</dbReference>
<evidence type="ECO:0000313" key="2">
    <source>
        <dbReference type="Proteomes" id="UP000800038"/>
    </source>
</evidence>
<reference evidence="1" key="1">
    <citation type="journal article" date="2020" name="Stud. Mycol.">
        <title>101 Dothideomycetes genomes: a test case for predicting lifestyles and emergence of pathogens.</title>
        <authorList>
            <person name="Haridas S."/>
            <person name="Albert R."/>
            <person name="Binder M."/>
            <person name="Bloem J."/>
            <person name="Labutti K."/>
            <person name="Salamov A."/>
            <person name="Andreopoulos B."/>
            <person name="Baker S."/>
            <person name="Barry K."/>
            <person name="Bills G."/>
            <person name="Bluhm B."/>
            <person name="Cannon C."/>
            <person name="Castanera R."/>
            <person name="Culley D."/>
            <person name="Daum C."/>
            <person name="Ezra D."/>
            <person name="Gonzalez J."/>
            <person name="Henrissat B."/>
            <person name="Kuo A."/>
            <person name="Liang C."/>
            <person name="Lipzen A."/>
            <person name="Lutzoni F."/>
            <person name="Magnuson J."/>
            <person name="Mondo S."/>
            <person name="Nolan M."/>
            <person name="Ohm R."/>
            <person name="Pangilinan J."/>
            <person name="Park H.-J."/>
            <person name="Ramirez L."/>
            <person name="Alfaro M."/>
            <person name="Sun H."/>
            <person name="Tritt A."/>
            <person name="Yoshinaga Y."/>
            <person name="Zwiers L.-H."/>
            <person name="Turgeon B."/>
            <person name="Goodwin S."/>
            <person name="Spatafora J."/>
            <person name="Crous P."/>
            <person name="Grigoriev I."/>
        </authorList>
    </citation>
    <scope>NUCLEOTIDE SEQUENCE</scope>
    <source>
        <strain evidence="1">CBS 161.51</strain>
    </source>
</reference>
<dbReference type="AlphaFoldDB" id="A0A6A5SQ14"/>
<dbReference type="PANTHER" id="PTHR43201">
    <property type="entry name" value="ACYL-COA SYNTHETASE"/>
    <property type="match status" value="1"/>
</dbReference>
<name>A0A6A5SQ14_9PLEO</name>
<evidence type="ECO:0000313" key="1">
    <source>
        <dbReference type="EMBL" id="KAF1941774.1"/>
    </source>
</evidence>
<dbReference type="Proteomes" id="UP000800038">
    <property type="component" value="Unassembled WGS sequence"/>
</dbReference>
<accession>A0A6A5SQ14</accession>